<dbReference type="Gene3D" id="3.30.559.10">
    <property type="entry name" value="Chloramphenicol acetyltransferase-like domain"/>
    <property type="match status" value="3"/>
</dbReference>
<feature type="domain" description="Condensation" evidence="8">
    <location>
        <begin position="309"/>
        <end position="735"/>
    </location>
</feature>
<evidence type="ECO:0000256" key="4">
    <source>
        <dbReference type="ARBA" id="ARBA00029454"/>
    </source>
</evidence>
<dbReference type="InterPro" id="IPR042099">
    <property type="entry name" value="ANL_N_sf"/>
</dbReference>
<protein>
    <submittedName>
        <fullName evidence="9">AMP-binding enzyme</fullName>
    </submittedName>
</protein>
<evidence type="ECO:0000256" key="1">
    <source>
        <dbReference type="ARBA" id="ARBA00022450"/>
    </source>
</evidence>
<dbReference type="FunFam" id="3.30.300.30:FF:000015">
    <property type="entry name" value="Nonribosomal peptide synthase SidD"/>
    <property type="match status" value="1"/>
</dbReference>
<dbReference type="Gene3D" id="3.40.50.12780">
    <property type="entry name" value="N-terminal domain of ligase-like"/>
    <property type="match status" value="1"/>
</dbReference>
<keyword evidence="10" id="KW-1185">Reference proteome</keyword>
<feature type="domain" description="Condensation" evidence="8">
    <location>
        <begin position="777"/>
        <end position="1202"/>
    </location>
</feature>
<comment type="similarity">
    <text evidence="4">Belongs to the NRP synthetase family.</text>
</comment>
<feature type="domain" description="AMP-dependent synthetase/ligase" evidence="6">
    <location>
        <begin position="1227"/>
        <end position="1564"/>
    </location>
</feature>
<reference evidence="9" key="1">
    <citation type="journal article" date="2021" name="Nat. Commun.">
        <title>Genetic determinants of endophytism in the Arabidopsis root mycobiome.</title>
        <authorList>
            <person name="Mesny F."/>
            <person name="Miyauchi S."/>
            <person name="Thiergart T."/>
            <person name="Pickel B."/>
            <person name="Atanasova L."/>
            <person name="Karlsson M."/>
            <person name="Huettel B."/>
            <person name="Barry K.W."/>
            <person name="Haridas S."/>
            <person name="Chen C."/>
            <person name="Bauer D."/>
            <person name="Andreopoulos W."/>
            <person name="Pangilinan J."/>
            <person name="LaButti K."/>
            <person name="Riley R."/>
            <person name="Lipzen A."/>
            <person name="Clum A."/>
            <person name="Drula E."/>
            <person name="Henrissat B."/>
            <person name="Kohler A."/>
            <person name="Grigoriev I.V."/>
            <person name="Martin F.M."/>
            <person name="Hacquard S."/>
        </authorList>
    </citation>
    <scope>NUCLEOTIDE SEQUENCE</scope>
    <source>
        <strain evidence="9">MPI-CAGE-AT-0016</strain>
    </source>
</reference>
<dbReference type="Pfam" id="PF00501">
    <property type="entry name" value="AMP-binding"/>
    <property type="match status" value="1"/>
</dbReference>
<keyword evidence="2" id="KW-0597">Phosphoprotein</keyword>
<feature type="compositionally biased region" description="Gly residues" evidence="5">
    <location>
        <begin position="2594"/>
        <end position="2606"/>
    </location>
</feature>
<feature type="compositionally biased region" description="Polar residues" evidence="5">
    <location>
        <begin position="2479"/>
        <end position="2490"/>
    </location>
</feature>
<proteinExistence type="inferred from homology"/>
<dbReference type="GO" id="GO:0016874">
    <property type="term" value="F:ligase activity"/>
    <property type="evidence" value="ECO:0007669"/>
    <property type="project" value="UniProtKB-KW"/>
</dbReference>
<dbReference type="OrthoDB" id="416786at2759"/>
<evidence type="ECO:0000259" key="6">
    <source>
        <dbReference type="Pfam" id="PF00501"/>
    </source>
</evidence>
<keyword evidence="1" id="KW-0596">Phosphopantetheine</keyword>
<evidence type="ECO:0000256" key="3">
    <source>
        <dbReference type="ARBA" id="ARBA00022598"/>
    </source>
</evidence>
<dbReference type="EMBL" id="JAGPXD010000002">
    <property type="protein sequence ID" value="KAH7368038.1"/>
    <property type="molecule type" value="Genomic_DNA"/>
</dbReference>
<dbReference type="InterPro" id="IPR009081">
    <property type="entry name" value="PP-bd_ACP"/>
</dbReference>
<feature type="region of interest" description="Disordered" evidence="5">
    <location>
        <begin position="2442"/>
        <end position="2492"/>
    </location>
</feature>
<dbReference type="InterPro" id="IPR001242">
    <property type="entry name" value="Condensation_dom"/>
</dbReference>
<dbReference type="Gene3D" id="1.10.1200.10">
    <property type="entry name" value="ACP-like"/>
    <property type="match status" value="2"/>
</dbReference>
<feature type="region of interest" description="Disordered" evidence="5">
    <location>
        <begin position="2591"/>
        <end position="2618"/>
    </location>
</feature>
<keyword evidence="3" id="KW-0436">Ligase</keyword>
<evidence type="ECO:0000256" key="5">
    <source>
        <dbReference type="SAM" id="MobiDB-lite"/>
    </source>
</evidence>
<dbReference type="PANTHER" id="PTHR45398">
    <property type="match status" value="1"/>
</dbReference>
<dbReference type="Gene3D" id="3.30.559.30">
    <property type="entry name" value="Nonribosomal peptide synthetase, condensation domain"/>
    <property type="match status" value="3"/>
</dbReference>
<dbReference type="Proteomes" id="UP000813385">
    <property type="component" value="Unassembled WGS sequence"/>
</dbReference>
<dbReference type="InterPro" id="IPR045851">
    <property type="entry name" value="AMP-bd_C_sf"/>
</dbReference>
<feature type="compositionally biased region" description="Low complexity" evidence="5">
    <location>
        <begin position="2528"/>
        <end position="2541"/>
    </location>
</feature>
<dbReference type="PANTHER" id="PTHR45398:SF1">
    <property type="entry name" value="ENZYME, PUTATIVE (JCVI)-RELATED"/>
    <property type="match status" value="1"/>
</dbReference>
<organism evidence="9 10">
    <name type="scientific">Plectosphaerella cucumerina</name>
    <dbReference type="NCBI Taxonomy" id="40658"/>
    <lineage>
        <taxon>Eukaryota</taxon>
        <taxon>Fungi</taxon>
        <taxon>Dikarya</taxon>
        <taxon>Ascomycota</taxon>
        <taxon>Pezizomycotina</taxon>
        <taxon>Sordariomycetes</taxon>
        <taxon>Hypocreomycetidae</taxon>
        <taxon>Glomerellales</taxon>
        <taxon>Plectosphaerellaceae</taxon>
        <taxon>Plectosphaerella</taxon>
    </lineage>
</organism>
<sequence>MAPFTASAAPEELPYSPIQESQTLPELFVENRLVSVVACVLRIPPQSISLIDSFIELGGDEQSAYALRSLCMSIGFELSIDDIMQCPTLAELQTRITPVEEAVPNVDYLTDNSYDYGCSPNVDATAIAQSKHLSPETTSAAMEKESLEQLILVIPDVSGVVVVQPKAGPLEGQRVVFVTLASSASTGPHNLSGIHVVLQSHMYHAGREMATIRFSLESSRRHVTMPETWIILDQLPTNLEGQPDRRILQTWTQNMNEDMYKQVKSLETEQTLQEPVTDIKRTTQEVVTSTDTFKLSPMQQLYFDTATGGRLDLRNADDGTYRFNRSVLLKVNGNFALDDIQAAVQMLACHHPMLRARFTACDDSWTQYILPEVDGSYGFGHHNVDSIEDISSVVEQVQQLIDIERGPVFAVEHFRMGDGQQMLFLVAHQLVADQVSWGILIRDCDELLSTGTLSSQQSMPFSEWNKLQEEDAERTATSSTPLPFQPHPCDLASWGLGESLNTYSECSEASFTISPELTTILHTTCADVFRAEPVDIYIAALHLAFAQTFNDRPLPTIWNQEHGRDPWDAGMHVAETVGWLAALCPVSLRATPAGEADLLHMIRDVKDTRRAIPNRGCQYFASRFFGPLAETRCAEGWPFEIMFTYLEPGNDSISALPSGDSALEIVKLPGQEIHARSGNVGSQVTRLALFEIEIFVERGAATVKIVFNRASEQQKEIEDWILAYEHLLYEAVGRMRYRAQELTMADIPLLCTDHQGLEKLNSKHMRALGLPSAQNIEDVLPASRTQEEVLCCSHFPSGRDNHIICALTFKGGNEVDHTHICSVWEQIVARHPALRTVFVDSVREDGLFDQVVLKRCSSDMLFFEPAPEADPVESLRALPTMPTIPGQPRHRLSICTSSIGAFMKIEVSQAICDMTSLQLLVSELRRNYNSAKIPMNVLSSSHKSCLQHVLSKGRPDSTQYWQACLRDVEPCHFPGTQMMKAIRNLHSHIDVDVSSSSVDDFCRKFSVNRGTLIRVAWGLVLRVFTNTNKICFGFRTSGRESANAPRDMQHSIGCYENIVPVHMDLSATGSLEAAVHDAAERFVHCLPHQQISFAEIEHAIGLRGEKLFNTCVSLIESPTDLKSRFCSSRPQVETSCLGMSGNTENGIIALTVMFINGYLACDIAHPGLSQKQVSSIVYAFGEAINSIIANPFASLESLNLSAQDNVALHGSGRPDLPEPCLHSLCINQARRTPEAAAVTAADGDLSYQSLARLVQRLAALLSERGVRPGVPVVAILGKTMWSVVSILAILKAGGCFVPVDGEDRHMVEAVIKEVRPRLTLVTENVSPDLNLPFDGVILVNDSLFAGRLGLDAPTRRASGDDVACILFPAGSSRSKELRGFMYSHVALSSAFLAQGEPLRLNGESRVLQISSFSVDTSLVETLATLVHGGCVCIPSPAERKSDMAGAVRRMQANWMYMTPIVARRLRPSAMPSLKIICFRTQGLDEDTCAPWMRRVRVLLAYGCLEACPLGISVLEVTRREHLGRIAQPFLGRCWVASADDPSRLLPEGAIGELCIESPTIAHRYVTGAPVKPLVQFDDHTSQAGQKMIRFIKTSQSVRWVEDGTLELVLNPRRDLAINGRPVSAVEVEMQLRRCLDSDLDVAVETVISQDGKQLLAAFIQLDKTWQGPEDPARLEPCMKERAYFARHFAQTSLGETLPKHSIPSAFIPVRRLPVTSAMKVNRRKLQRWMRHISEQDILAISQGGAARLSGMLKPLPLTKIEERMRSIWSDLLQVHESAIEPGAGFMTLGGGKFLARALVIRCREEGLEISIGDVLRGASLIQLCQGITLESDARIAKEPEPGNQTSIASACAIADEGVIKASVASQLGINRGDILDISEASASQIRATELGLLRGKGGFSHLVLSFSNLASATQLEAACFGLCVIHPILRTALVRSGRQVYQVAARSWSPEFQRVSCPAFRLGALVDKTIKKDATDAAPIAALLTKFTYFDAGKHSMLVLRMTRAQYDEVSIPLLVKDLAQLYAGQRAPAGRSTYFDHVRSVQLACDGTGMEYWQRLIQGADMTRVIDWTGPHFIPVAVQKLERQITTVDLSSLGATFDTVLKAAWALVLATLSGRRDVLFGQVVEGRHLRLTKGNSPMGVAGPMQNTIPIRVSFGERQGTPLDLLQIIQDQKTSSQAYENAAWADIVKSTAMPWWTRFSTAVHHRSHSGDTQEVRFNDAACHFSIREPESQLDHDILVTTSALDSCRVDISLSYCDTHIPQAFANEAFDLLCAAIDLLTSASMTHPVLPSASDLQSIQPRLSLPEPHQTATTSQESKLPTPQHLALQSLVTKVWARAVNLQELGVPESHLHNTAFYDIWGGLIPAAEIADRITRGLPRLRIPGANEVKISTEEVVRHPTMAAQIDFLTRKILNPETPKRRLTGSFIPGSSAYLGRSIRRLATHARSHSRSASEGSSRSSPIATSPPRTIFDKHDASPRVSNAGTSSPSPNHDIIAEKHEEQVEAKSPPPEATKNGKRPALTLLVNGINSSGSGSQGSIESLTTGTTGSEDEVGDVLGPLEWTPAVGRYSPAAGEELGMVSPLSPVDKTSMAVGSGGDATGLGVQGLGPTSPVASIRRKRASSVFSRMGFSSPV</sequence>
<dbReference type="SUPFAM" id="SSF47336">
    <property type="entry name" value="ACP-like"/>
    <property type="match status" value="2"/>
</dbReference>
<feature type="region of interest" description="Disordered" evidence="5">
    <location>
        <begin position="2528"/>
        <end position="2551"/>
    </location>
</feature>
<dbReference type="Pfam" id="PF00668">
    <property type="entry name" value="Condensation"/>
    <property type="match status" value="3"/>
</dbReference>
<feature type="domain" description="Carrier" evidence="7">
    <location>
        <begin position="32"/>
        <end position="92"/>
    </location>
</feature>
<evidence type="ECO:0000256" key="2">
    <source>
        <dbReference type="ARBA" id="ARBA00022553"/>
    </source>
</evidence>
<dbReference type="Gene3D" id="3.30.300.30">
    <property type="match status" value="2"/>
</dbReference>
<gene>
    <name evidence="9" type="ORF">B0T11DRAFT_276325</name>
</gene>
<name>A0A8K0X5P6_9PEZI</name>
<dbReference type="SUPFAM" id="SSF52777">
    <property type="entry name" value="CoA-dependent acyltransferases"/>
    <property type="match status" value="6"/>
</dbReference>
<dbReference type="InterPro" id="IPR000873">
    <property type="entry name" value="AMP-dep_synth/lig_dom"/>
</dbReference>
<evidence type="ECO:0000259" key="8">
    <source>
        <dbReference type="Pfam" id="PF00668"/>
    </source>
</evidence>
<evidence type="ECO:0000259" key="7">
    <source>
        <dbReference type="Pfam" id="PF00550"/>
    </source>
</evidence>
<feature type="domain" description="Condensation" evidence="8">
    <location>
        <begin position="1910"/>
        <end position="2193"/>
    </location>
</feature>
<dbReference type="InterPro" id="IPR036736">
    <property type="entry name" value="ACP-like_sf"/>
</dbReference>
<comment type="caution">
    <text evidence="9">The sequence shown here is derived from an EMBL/GenBank/DDBJ whole genome shotgun (WGS) entry which is preliminary data.</text>
</comment>
<dbReference type="SUPFAM" id="SSF56801">
    <property type="entry name" value="Acetyl-CoA synthetase-like"/>
    <property type="match status" value="2"/>
</dbReference>
<evidence type="ECO:0000313" key="9">
    <source>
        <dbReference type="EMBL" id="KAH7368038.1"/>
    </source>
</evidence>
<feature type="compositionally biased region" description="Low complexity" evidence="5">
    <location>
        <begin position="2450"/>
        <end position="2460"/>
    </location>
</feature>
<dbReference type="Pfam" id="PF00550">
    <property type="entry name" value="PP-binding"/>
    <property type="match status" value="1"/>
</dbReference>
<dbReference type="InterPro" id="IPR023213">
    <property type="entry name" value="CAT-like_dom_sf"/>
</dbReference>
<evidence type="ECO:0000313" key="10">
    <source>
        <dbReference type="Proteomes" id="UP000813385"/>
    </source>
</evidence>
<accession>A0A8K0X5P6</accession>